<organism evidence="1 2">
    <name type="scientific">Rhamnella rubrinervis</name>
    <dbReference type="NCBI Taxonomy" id="2594499"/>
    <lineage>
        <taxon>Eukaryota</taxon>
        <taxon>Viridiplantae</taxon>
        <taxon>Streptophyta</taxon>
        <taxon>Embryophyta</taxon>
        <taxon>Tracheophyta</taxon>
        <taxon>Spermatophyta</taxon>
        <taxon>Magnoliopsida</taxon>
        <taxon>eudicotyledons</taxon>
        <taxon>Gunneridae</taxon>
        <taxon>Pentapetalae</taxon>
        <taxon>rosids</taxon>
        <taxon>fabids</taxon>
        <taxon>Rosales</taxon>
        <taxon>Rhamnaceae</taxon>
        <taxon>rhamnoid group</taxon>
        <taxon>Rhamneae</taxon>
        <taxon>Rhamnella</taxon>
    </lineage>
</organism>
<sequence length="267" mass="30509">MAMEASLLPIDMHEAFYTQDPLDLSKYDRIFDVPHLYGSLSSMLTRQISYIFWFCVSPVEVVKILVILDQGRPLLFLSRFLSLKKVLLKLFFAPLSSDLKHLASEGRDFSPVGLVSLINQLITSKFVHTFMIYKWPTARLSLLTRPFGISMDLIIMVWKSISIVCCQGTSKSLDYSPGSSLPPIGAKLCYFYHERARLLGPLMAECIQLMLPTYLFVHITASYSLQRAQWYVEPLRWAMLFKACVTSLDALVDQCITRILMVFKTIV</sequence>
<dbReference type="AlphaFoldDB" id="A0A8K0MIV5"/>
<dbReference type="EMBL" id="VOIH02000005">
    <property type="protein sequence ID" value="KAF3447308.1"/>
    <property type="molecule type" value="Genomic_DNA"/>
</dbReference>
<evidence type="ECO:0000313" key="1">
    <source>
        <dbReference type="EMBL" id="KAF3447308.1"/>
    </source>
</evidence>
<accession>A0A8K0MIV5</accession>
<reference evidence="1" key="1">
    <citation type="submission" date="2020-03" db="EMBL/GenBank/DDBJ databases">
        <title>A high-quality chromosome-level genome assembly of a woody plant with both climbing and erect habits, Rhamnella rubrinervis.</title>
        <authorList>
            <person name="Lu Z."/>
            <person name="Yang Y."/>
            <person name="Zhu X."/>
            <person name="Sun Y."/>
        </authorList>
    </citation>
    <scope>NUCLEOTIDE SEQUENCE</scope>
    <source>
        <strain evidence="1">BYM</strain>
        <tissue evidence="1">Leaf</tissue>
    </source>
</reference>
<name>A0A8K0MIV5_9ROSA</name>
<protein>
    <submittedName>
        <fullName evidence="1">Uncharacterized protein</fullName>
    </submittedName>
</protein>
<evidence type="ECO:0000313" key="2">
    <source>
        <dbReference type="Proteomes" id="UP000796880"/>
    </source>
</evidence>
<comment type="caution">
    <text evidence="1">The sequence shown here is derived from an EMBL/GenBank/DDBJ whole genome shotgun (WGS) entry which is preliminary data.</text>
</comment>
<gene>
    <name evidence="1" type="ORF">FNV43_RR12492</name>
</gene>
<proteinExistence type="predicted"/>
<keyword evidence="2" id="KW-1185">Reference proteome</keyword>
<dbReference type="Proteomes" id="UP000796880">
    <property type="component" value="Unassembled WGS sequence"/>
</dbReference>